<feature type="compositionally biased region" description="Low complexity" evidence="1">
    <location>
        <begin position="355"/>
        <end position="366"/>
    </location>
</feature>
<feature type="region of interest" description="Disordered" evidence="1">
    <location>
        <begin position="1236"/>
        <end position="1296"/>
    </location>
</feature>
<feature type="compositionally biased region" description="Polar residues" evidence="1">
    <location>
        <begin position="1236"/>
        <end position="1246"/>
    </location>
</feature>
<feature type="compositionally biased region" description="Polar residues" evidence="1">
    <location>
        <begin position="1275"/>
        <end position="1296"/>
    </location>
</feature>
<feature type="region of interest" description="Disordered" evidence="1">
    <location>
        <begin position="851"/>
        <end position="889"/>
    </location>
</feature>
<feature type="compositionally biased region" description="Low complexity" evidence="1">
    <location>
        <begin position="602"/>
        <end position="613"/>
    </location>
</feature>
<dbReference type="Proteomes" id="UP000694866">
    <property type="component" value="Unplaced"/>
</dbReference>
<feature type="region of interest" description="Disordered" evidence="1">
    <location>
        <begin position="924"/>
        <end position="953"/>
    </location>
</feature>
<feature type="compositionally biased region" description="Polar residues" evidence="1">
    <location>
        <begin position="1113"/>
        <end position="1136"/>
    </location>
</feature>
<feature type="compositionally biased region" description="Polar residues" evidence="1">
    <location>
        <begin position="1096"/>
        <end position="1105"/>
    </location>
</feature>
<feature type="region of interest" description="Disordered" evidence="1">
    <location>
        <begin position="589"/>
        <end position="650"/>
    </location>
</feature>
<organism evidence="4 5">
    <name type="scientific">Fopius arisanus</name>
    <dbReference type="NCBI Taxonomy" id="64838"/>
    <lineage>
        <taxon>Eukaryota</taxon>
        <taxon>Metazoa</taxon>
        <taxon>Ecdysozoa</taxon>
        <taxon>Arthropoda</taxon>
        <taxon>Hexapoda</taxon>
        <taxon>Insecta</taxon>
        <taxon>Pterygota</taxon>
        <taxon>Neoptera</taxon>
        <taxon>Endopterygota</taxon>
        <taxon>Hymenoptera</taxon>
        <taxon>Apocrita</taxon>
        <taxon>Ichneumonoidea</taxon>
        <taxon>Braconidae</taxon>
        <taxon>Opiinae</taxon>
        <taxon>Fopius</taxon>
    </lineage>
</organism>
<feature type="compositionally biased region" description="Polar residues" evidence="1">
    <location>
        <begin position="276"/>
        <end position="298"/>
    </location>
</feature>
<dbReference type="RefSeq" id="XP_011299846.1">
    <property type="nucleotide sequence ID" value="XM_011301544.1"/>
</dbReference>
<dbReference type="PANTHER" id="PTHR22933:SF43">
    <property type="entry name" value="LP10131P"/>
    <property type="match status" value="1"/>
</dbReference>
<evidence type="ECO:0000256" key="1">
    <source>
        <dbReference type="SAM" id="MobiDB-lite"/>
    </source>
</evidence>
<feature type="region of interest" description="Disordered" evidence="1">
    <location>
        <begin position="1173"/>
        <end position="1213"/>
    </location>
</feature>
<dbReference type="KEGG" id="fas:105264583"/>
<dbReference type="Gene3D" id="2.170.140.10">
    <property type="entry name" value="Chitin binding domain"/>
    <property type="match status" value="1"/>
</dbReference>
<feature type="compositionally biased region" description="Basic and acidic residues" evidence="1">
    <location>
        <begin position="1493"/>
        <end position="1504"/>
    </location>
</feature>
<dbReference type="InterPro" id="IPR036508">
    <property type="entry name" value="Chitin-bd_dom_sf"/>
</dbReference>
<dbReference type="InterPro" id="IPR002557">
    <property type="entry name" value="Chitin-bd_dom"/>
</dbReference>
<accession>A0A9R1TVW6</accession>
<sequence length="1529" mass="168755">MGLRTLLLLCIAVSLRSADCAKESEDSERARLPELLTELDLASLEASEEDIDALKKVVKRLAPAKNGEYQVFQVFFGNEELLKEWLSGAGLGQPGVDFPMLTTIPTTAFSCRGLKGGYYADLETNCQVFHICDNGRKISFLCPNGTIFQQSQLICDWWFKVDCSKSTELYEQSAEQLAQEERKRADLKRVNSEFHRSDNNYQNSNYDGKQNGRTNPYGTSKNQLDQRPADAKSSRTFDPSQIYNQNSRSGNQFSQINDLASNSGFTPSHESKGKNQESYAPQSRTSNYQNIERQQNQLIEDRSGKQFQDQRGSSKYSSLDNYYTTVGSRDNSRTPKSRSPHDDEGITSRGTPAYTETTTFRTSTPTPIKEYQQPAESAAFASSRGNRYNKPYNSNQYNSYYNPATNAPPRRPTLPPITSKPRQETPQGILKPKVKIPDYPYPTFTPIYRPRTTTYDSTTQTTSPPQTNTYYNRDRTTNWETTTNLYTTGQDYRTTTETIYPEDTTNTYRGSRVTSTAYTATTSTPPTTYINSETYDNSVDTRDYARTAYTTRASPSITQRYSTGSPSSGFPATAITKSAINGVTVDQNSLSTHTQDDKLGRTKTSWKSTSRTSQNYRQNAISPSTEKPRITQVSPQSQTSKTSPPYDTSITYQNGKVMSTLGPYVPFTKNYAYTTSTATTQRPAVYTATVPTYSTPQPQYRSSAKAGRIQYPASVNRVRGSSTYLPDANSTVKRPSDSKSLIEREHAFNMLESLRGLEGTMPTIIGNTSRSGLTIPHSSSPATLHSLALYFATASDEFGGSDQGKTEESAEKLQTPLQINKTAKIDLPTTILTEHTINSYAELFNLNNALETSSNSTESEQQSGEVDSNDDLDLQQSEGPVTGSKKSNSTKLRELAQVFTHALSAYLQDPATFKKILAEIRPTAPPGLDNEDGFTTTSIPTTSEDYPSVTKEKDEVLDFSEDVTAPRRPILQTTTEIPTTTDDAGFGYYTTSVTSESQSSSTLPPPGDQNYLNPTNDFASAVNHAFDSSNGIQSLSGPSAPSGPTSNDALNDYENYFPDTHRLGDSHRNSTYEPYGKYVKPVNSVPIGDNYVSSSTPATYQQTLPPENPGGNVITSNKNYRTTGENSGEQTESPDVTTTVEPFRIRYYDTTTIRSDDSDESLVTANSIYSSYNNYNRLNNAGSDDSRDDTEISEISDHKEDDEKSHNNHWTSSPTVTQLWESTVFVDPKRINQGLTSEGVSQTSSVEAFGNDPTTTTHSSVPVTSELLVTDASGGVTSRNSNRGSDPTTPWQWGNTDTDSPTAFSLLPTAYSTEHTATPAPIYTTRSSITTTITSSVISTSSLPQASLFPVKARFKNTIGNATENEIVRAKQMFGGLNDTSTDALMRVMKTADHNATVRQLVLLLISHCTGPMNKTREEEKEQLLNALLSMPVNQFTSEESKELVAGLNRLNIPDDLETRSTTRIVTSTEPVATTFRSKKSRRIKSNGDESTVEGRGRDSRGTEEETSVSDGRALELLRSLYTVAAKWG</sequence>
<dbReference type="SMART" id="SM00494">
    <property type="entry name" value="ChtBD2"/>
    <property type="match status" value="1"/>
</dbReference>
<evidence type="ECO:0000256" key="2">
    <source>
        <dbReference type="SAM" id="SignalP"/>
    </source>
</evidence>
<evidence type="ECO:0000313" key="4">
    <source>
        <dbReference type="Proteomes" id="UP000694866"/>
    </source>
</evidence>
<feature type="compositionally biased region" description="Low complexity" evidence="1">
    <location>
        <begin position="631"/>
        <end position="645"/>
    </location>
</feature>
<feature type="compositionally biased region" description="Polar residues" evidence="1">
    <location>
        <begin position="874"/>
        <end position="889"/>
    </location>
</feature>
<dbReference type="SUPFAM" id="SSF57625">
    <property type="entry name" value="Invertebrate chitin-binding proteins"/>
    <property type="match status" value="1"/>
</dbReference>
<feature type="compositionally biased region" description="Polar residues" evidence="1">
    <location>
        <begin position="305"/>
        <end position="329"/>
    </location>
</feature>
<feature type="compositionally biased region" description="Low complexity" evidence="1">
    <location>
        <begin position="1253"/>
        <end position="1265"/>
    </location>
</feature>
<dbReference type="PROSITE" id="PS50940">
    <property type="entry name" value="CHIT_BIND_II"/>
    <property type="match status" value="1"/>
</dbReference>
<reference evidence="5" key="1">
    <citation type="submission" date="2025-08" db="UniProtKB">
        <authorList>
            <consortium name="RefSeq"/>
        </authorList>
    </citation>
    <scope>IDENTIFICATION</scope>
    <source>
        <strain evidence="5">USDA-PBARC FA_bdor</strain>
        <tissue evidence="5">Whole organism</tissue>
    </source>
</reference>
<feature type="chain" id="PRO_5040337429" evidence="2">
    <location>
        <begin position="21"/>
        <end position="1529"/>
    </location>
</feature>
<feature type="compositionally biased region" description="Low complexity" evidence="1">
    <location>
        <begin position="388"/>
        <end position="403"/>
    </location>
</feature>
<feature type="compositionally biased region" description="Polar residues" evidence="1">
    <location>
        <begin position="933"/>
        <end position="945"/>
    </location>
</feature>
<feature type="compositionally biased region" description="Polar residues" evidence="1">
    <location>
        <begin position="199"/>
        <end position="225"/>
    </location>
</feature>
<proteinExistence type="predicted"/>
<feature type="region of interest" description="Disordered" evidence="1">
    <location>
        <begin position="1029"/>
        <end position="1049"/>
    </location>
</feature>
<dbReference type="Pfam" id="PF01607">
    <property type="entry name" value="CBM_14"/>
    <property type="match status" value="1"/>
</dbReference>
<feature type="region of interest" description="Disordered" evidence="1">
    <location>
        <begin position="1096"/>
        <end position="1136"/>
    </location>
</feature>
<feature type="region of interest" description="Disordered" evidence="1">
    <location>
        <begin position="1476"/>
        <end position="1512"/>
    </location>
</feature>
<protein>
    <submittedName>
        <fullName evidence="5">Mucin-12</fullName>
    </submittedName>
</protein>
<feature type="region of interest" description="Disordered" evidence="1">
    <location>
        <begin position="189"/>
        <end position="473"/>
    </location>
</feature>
<feature type="compositionally biased region" description="Low complexity" evidence="1">
    <location>
        <begin position="452"/>
        <end position="471"/>
    </location>
</feature>
<dbReference type="PANTHER" id="PTHR22933">
    <property type="entry name" value="FI18007P1-RELATED"/>
    <property type="match status" value="1"/>
</dbReference>
<dbReference type="GO" id="GO:0005576">
    <property type="term" value="C:extracellular region"/>
    <property type="evidence" value="ECO:0007669"/>
    <property type="project" value="InterPro"/>
</dbReference>
<evidence type="ECO:0000313" key="5">
    <source>
        <dbReference type="RefSeq" id="XP_011299846.1"/>
    </source>
</evidence>
<dbReference type="InterPro" id="IPR052976">
    <property type="entry name" value="Scoloptoxin-like"/>
</dbReference>
<evidence type="ECO:0000259" key="3">
    <source>
        <dbReference type="PROSITE" id="PS50940"/>
    </source>
</evidence>
<dbReference type="OrthoDB" id="10052888at2759"/>
<keyword evidence="4" id="KW-1185">Reference proteome</keyword>
<feature type="compositionally biased region" description="Basic and acidic residues" evidence="1">
    <location>
        <begin position="1195"/>
        <end position="1206"/>
    </location>
</feature>
<name>A0A9R1TVW6_9HYME</name>
<feature type="domain" description="Chitin-binding type-2" evidence="3">
    <location>
        <begin position="108"/>
        <end position="165"/>
    </location>
</feature>
<feature type="compositionally biased region" description="Polar residues" evidence="1">
    <location>
        <begin position="236"/>
        <end position="268"/>
    </location>
</feature>
<feature type="signal peptide" evidence="2">
    <location>
        <begin position="1"/>
        <end position="20"/>
    </location>
</feature>
<keyword evidence="2" id="KW-0732">Signal</keyword>
<feature type="compositionally biased region" description="Low complexity" evidence="1">
    <location>
        <begin position="851"/>
        <end position="865"/>
    </location>
</feature>
<dbReference type="GO" id="GO:0008061">
    <property type="term" value="F:chitin binding"/>
    <property type="evidence" value="ECO:0007669"/>
    <property type="project" value="InterPro"/>
</dbReference>
<dbReference type="GeneID" id="105264583"/>
<gene>
    <name evidence="5" type="primary">LOC105264583</name>
</gene>
<feature type="compositionally biased region" description="Basic and acidic residues" evidence="1">
    <location>
        <begin position="189"/>
        <end position="198"/>
    </location>
</feature>
<dbReference type="CTD" id="40868"/>
<feature type="compositionally biased region" description="Polar residues" evidence="1">
    <location>
        <begin position="614"/>
        <end position="625"/>
    </location>
</feature>